<feature type="compositionally biased region" description="Low complexity" evidence="1">
    <location>
        <begin position="374"/>
        <end position="386"/>
    </location>
</feature>
<reference evidence="2 3" key="1">
    <citation type="journal article" date="2015" name="Sci. Rep.">
        <title>Chromosome-level genome map provides insights into diverse defense mechanisms in the medicinal fungus Ganoderma sinense.</title>
        <authorList>
            <person name="Zhu Y."/>
            <person name="Xu J."/>
            <person name="Sun C."/>
            <person name="Zhou S."/>
            <person name="Xu H."/>
            <person name="Nelson D.R."/>
            <person name="Qian J."/>
            <person name="Song J."/>
            <person name="Luo H."/>
            <person name="Xiang L."/>
            <person name="Li Y."/>
            <person name="Xu Z."/>
            <person name="Ji A."/>
            <person name="Wang L."/>
            <person name="Lu S."/>
            <person name="Hayward A."/>
            <person name="Sun W."/>
            <person name="Li X."/>
            <person name="Schwartz D.C."/>
            <person name="Wang Y."/>
            <person name="Chen S."/>
        </authorList>
    </citation>
    <scope>NUCLEOTIDE SEQUENCE [LARGE SCALE GENOMIC DNA]</scope>
    <source>
        <strain evidence="2 3">ZZ0214-1</strain>
    </source>
</reference>
<evidence type="ECO:0000256" key="1">
    <source>
        <dbReference type="SAM" id="MobiDB-lite"/>
    </source>
</evidence>
<gene>
    <name evidence="2" type="ORF">GSI_10356</name>
</gene>
<comment type="caution">
    <text evidence="2">The sequence shown here is derived from an EMBL/GenBank/DDBJ whole genome shotgun (WGS) entry which is preliminary data.</text>
</comment>
<sequence length="506" mass="55184">MPLNLEPSSSQFSIPEYDPPPSSARVGWSHSNPESLLLKQQLKDGPVQPNPDPFLSSRASVPNHHLPSLTLLNPLPSNHPAKAKRFAPRQEDSPSLPQHIDEFHSAIDKMNDKVHRNAKQKAHKSRRDFGRPNPDSSSKSTAEKSEHSLKNPLRREHSFQDAVSPPSDKPSRLQARASESNITALCADEDRDLSSPFPGSSQHISRSILDTLRKPMDIDWDNIPSNTPTPPCRRHMSRFSVDSGSFKDKNDSEASSSSSSPLSLATRHCSRAPLNSPQDDVSMIDEDAQVSKSLSDPPNNSPLMSDQAYPILGQPSPEVPSPLTLMPPPLRTLSTSYNPPPAQLTQSTTLPAPTSSPLSRPFAPPSQARPTQTQSARPRASQRPRPLGMCRAPGQSSTSGGVNKPYKLPLPTRPKRPPPAPAPYRSGQYAEAPVESTPLLSEGCEEDRRSISPVIPDPPHIAARAQMLASQSPALQMSARRPEPRGDEDEDVKDADSSADLWACFD</sequence>
<dbReference type="OrthoDB" id="2756827at2759"/>
<organism evidence="2 3">
    <name type="scientific">Ganoderma sinense ZZ0214-1</name>
    <dbReference type="NCBI Taxonomy" id="1077348"/>
    <lineage>
        <taxon>Eukaryota</taxon>
        <taxon>Fungi</taxon>
        <taxon>Dikarya</taxon>
        <taxon>Basidiomycota</taxon>
        <taxon>Agaricomycotina</taxon>
        <taxon>Agaricomycetes</taxon>
        <taxon>Polyporales</taxon>
        <taxon>Polyporaceae</taxon>
        <taxon>Ganoderma</taxon>
    </lineage>
</organism>
<feature type="compositionally biased region" description="Basic and acidic residues" evidence="1">
    <location>
        <begin position="141"/>
        <end position="159"/>
    </location>
</feature>
<dbReference type="STRING" id="1077348.A0A2G8S0B8"/>
<feature type="compositionally biased region" description="Pro residues" evidence="1">
    <location>
        <begin position="317"/>
        <end position="330"/>
    </location>
</feature>
<feature type="compositionally biased region" description="Polar residues" evidence="1">
    <location>
        <begin position="1"/>
        <end position="13"/>
    </location>
</feature>
<accession>A0A2G8S0B8</accession>
<dbReference type="EMBL" id="AYKW01000034">
    <property type="protein sequence ID" value="PIL27212.1"/>
    <property type="molecule type" value="Genomic_DNA"/>
</dbReference>
<protein>
    <submittedName>
        <fullName evidence="2">Uncharacterized protein</fullName>
    </submittedName>
</protein>
<proteinExistence type="predicted"/>
<feature type="compositionally biased region" description="Low complexity" evidence="1">
    <location>
        <begin position="62"/>
        <end position="80"/>
    </location>
</feature>
<name>A0A2G8S0B8_9APHY</name>
<evidence type="ECO:0000313" key="2">
    <source>
        <dbReference type="EMBL" id="PIL27212.1"/>
    </source>
</evidence>
<feature type="compositionally biased region" description="Basic residues" evidence="1">
    <location>
        <begin position="116"/>
        <end position="126"/>
    </location>
</feature>
<dbReference type="Proteomes" id="UP000230002">
    <property type="component" value="Unassembled WGS sequence"/>
</dbReference>
<keyword evidence="3" id="KW-1185">Reference proteome</keyword>
<feature type="region of interest" description="Disordered" evidence="1">
    <location>
        <begin position="1"/>
        <end position="500"/>
    </location>
</feature>
<feature type="compositionally biased region" description="Polar residues" evidence="1">
    <location>
        <begin position="290"/>
        <end position="304"/>
    </location>
</feature>
<dbReference type="AlphaFoldDB" id="A0A2G8S0B8"/>
<feature type="compositionally biased region" description="Basic and acidic residues" evidence="1">
    <location>
        <begin position="99"/>
        <end position="115"/>
    </location>
</feature>
<evidence type="ECO:0000313" key="3">
    <source>
        <dbReference type="Proteomes" id="UP000230002"/>
    </source>
</evidence>
<feature type="compositionally biased region" description="Low complexity" evidence="1">
    <location>
        <begin position="253"/>
        <end position="265"/>
    </location>
</feature>
<feature type="compositionally biased region" description="Polar residues" evidence="1">
    <location>
        <begin position="343"/>
        <end position="358"/>
    </location>
</feature>